<dbReference type="EMBL" id="SRLO01000334">
    <property type="protein sequence ID" value="TNN60378.1"/>
    <property type="molecule type" value="Genomic_DNA"/>
</dbReference>
<keyword evidence="2" id="KW-0238">DNA-binding</keyword>
<gene>
    <name evidence="5" type="primary">Tox</name>
    <name evidence="5" type="ORF">EYF80_029367</name>
</gene>
<organism evidence="5 6">
    <name type="scientific">Liparis tanakae</name>
    <name type="common">Tanaka's snailfish</name>
    <dbReference type="NCBI Taxonomy" id="230148"/>
    <lineage>
        <taxon>Eukaryota</taxon>
        <taxon>Metazoa</taxon>
        <taxon>Chordata</taxon>
        <taxon>Craniata</taxon>
        <taxon>Vertebrata</taxon>
        <taxon>Euteleostomi</taxon>
        <taxon>Actinopterygii</taxon>
        <taxon>Neopterygii</taxon>
        <taxon>Teleostei</taxon>
        <taxon>Neoteleostei</taxon>
        <taxon>Acanthomorphata</taxon>
        <taxon>Eupercaria</taxon>
        <taxon>Perciformes</taxon>
        <taxon>Cottioidei</taxon>
        <taxon>Cottales</taxon>
        <taxon>Liparidae</taxon>
        <taxon>Liparis</taxon>
    </lineage>
</organism>
<keyword evidence="6" id="KW-1185">Reference proteome</keyword>
<dbReference type="Proteomes" id="UP000314294">
    <property type="component" value="Unassembled WGS sequence"/>
</dbReference>
<dbReference type="GO" id="GO:0002521">
    <property type="term" value="P:leukocyte differentiation"/>
    <property type="evidence" value="ECO:0007669"/>
    <property type="project" value="TreeGrafter"/>
</dbReference>
<evidence type="ECO:0000256" key="4">
    <source>
        <dbReference type="SAM" id="MobiDB-lite"/>
    </source>
</evidence>
<sequence>MERGGERETGVASQAEKASYSMAGLGDEDFNIPPITPPTLPDHMLPPHLPHDSRSGPYHPMDAPSGPAPHHPYQLQGMDLPGMPGGQDGAAMLNQDGRTFSPDGGPMASTLSVLLKITKPVLSVDVTQSSSATIRGQSKVNVLFEL</sequence>
<dbReference type="InterPro" id="IPR051365">
    <property type="entry name" value="TOX_HMG-box_domain"/>
</dbReference>
<comment type="subcellular location">
    <subcellularLocation>
        <location evidence="1">Nucleus</location>
    </subcellularLocation>
</comment>
<dbReference type="GO" id="GO:0031490">
    <property type="term" value="F:chromatin DNA binding"/>
    <property type="evidence" value="ECO:0007669"/>
    <property type="project" value="TreeGrafter"/>
</dbReference>
<keyword evidence="3" id="KW-0539">Nucleus</keyword>
<dbReference type="PANTHER" id="PTHR45781:SF4">
    <property type="entry name" value="THYMOCYTE SELECTION-ASSOCIATED HIGH MOBILITY GROUP BOX PROTEIN TOX"/>
    <property type="match status" value="1"/>
</dbReference>
<name>A0A4Z2H3G0_9TELE</name>
<evidence type="ECO:0000256" key="1">
    <source>
        <dbReference type="ARBA" id="ARBA00004123"/>
    </source>
</evidence>
<comment type="caution">
    <text evidence="5">The sequence shown here is derived from an EMBL/GenBank/DDBJ whole genome shotgun (WGS) entry which is preliminary data.</text>
</comment>
<evidence type="ECO:0000313" key="5">
    <source>
        <dbReference type="EMBL" id="TNN60378.1"/>
    </source>
</evidence>
<evidence type="ECO:0000256" key="2">
    <source>
        <dbReference type="ARBA" id="ARBA00023125"/>
    </source>
</evidence>
<accession>A0A4Z2H3G0</accession>
<dbReference type="AlphaFoldDB" id="A0A4Z2H3G0"/>
<reference evidence="5 6" key="1">
    <citation type="submission" date="2019-03" db="EMBL/GenBank/DDBJ databases">
        <title>First draft genome of Liparis tanakae, snailfish: a comprehensive survey of snailfish specific genes.</title>
        <authorList>
            <person name="Kim W."/>
            <person name="Song I."/>
            <person name="Jeong J.-H."/>
            <person name="Kim D."/>
            <person name="Kim S."/>
            <person name="Ryu S."/>
            <person name="Song J.Y."/>
            <person name="Lee S.K."/>
        </authorList>
    </citation>
    <scope>NUCLEOTIDE SEQUENCE [LARGE SCALE GENOMIC DNA]</scope>
    <source>
        <tissue evidence="5">Muscle</tissue>
    </source>
</reference>
<dbReference type="PANTHER" id="PTHR45781">
    <property type="entry name" value="AGAP000281-PA"/>
    <property type="match status" value="1"/>
</dbReference>
<feature type="region of interest" description="Disordered" evidence="4">
    <location>
        <begin position="1"/>
        <end position="105"/>
    </location>
</feature>
<dbReference type="OrthoDB" id="10027956at2759"/>
<protein>
    <submittedName>
        <fullName evidence="5">Thymocyte selection-associated high mobility group box protein TOX</fullName>
    </submittedName>
</protein>
<dbReference type="GO" id="GO:0006357">
    <property type="term" value="P:regulation of transcription by RNA polymerase II"/>
    <property type="evidence" value="ECO:0007669"/>
    <property type="project" value="TreeGrafter"/>
</dbReference>
<proteinExistence type="predicted"/>
<evidence type="ECO:0000313" key="6">
    <source>
        <dbReference type="Proteomes" id="UP000314294"/>
    </source>
</evidence>
<evidence type="ECO:0000256" key="3">
    <source>
        <dbReference type="ARBA" id="ARBA00023242"/>
    </source>
</evidence>
<dbReference type="GO" id="GO:0005634">
    <property type="term" value="C:nucleus"/>
    <property type="evidence" value="ECO:0007669"/>
    <property type="project" value="UniProtKB-SubCell"/>
</dbReference>